<dbReference type="Pfam" id="PF09757">
    <property type="entry name" value="Arb2-like"/>
    <property type="match status" value="1"/>
</dbReference>
<dbReference type="InParanoid" id="A0A165UZR9"/>
<evidence type="ECO:0000256" key="9">
    <source>
        <dbReference type="ARBA" id="ARBA00023242"/>
    </source>
</evidence>
<feature type="domain" description="Arb2-like" evidence="11">
    <location>
        <begin position="406"/>
        <end position="652"/>
    </location>
</feature>
<feature type="domain" description="Histone deacetylase" evidence="10">
    <location>
        <begin position="52"/>
        <end position="350"/>
    </location>
</feature>
<dbReference type="GO" id="GO:0000118">
    <property type="term" value="C:histone deacetylase complex"/>
    <property type="evidence" value="ECO:0007669"/>
    <property type="project" value="TreeGrafter"/>
</dbReference>
<dbReference type="PANTHER" id="PTHR10625:SF5">
    <property type="entry name" value="HISTONE DEACETYLASE"/>
    <property type="match status" value="1"/>
</dbReference>
<dbReference type="Pfam" id="PF00850">
    <property type="entry name" value="Hist_deacetyl"/>
    <property type="match status" value="1"/>
</dbReference>
<sequence length="662" mass="74287">MDIETEQAAGSSAIAESRAVSLPLETSREPQRTIGYVYDPVMMTHWRPGLDHPEQPERISRIYQILKDNKVLAKMRRIPGRRVRREEVLLVHSAVHLAKVLEISSFSEEYILESEAFYNELSLYVSPKTPFAAELSAGGVIEAALAVARNNLKKTFAIVRPPGHHAEPEEHMGFCFFNNVAIAVRTVQQLTPVKKVLILDWDVHHGNGTQKAFYDDPSVLYISLHRYEGGRFYPCGPFGSMEMSGEGEGLGYSVNIPWPEKGMRDADYLHAFYHVVMPIAREFAPDLVIISAGFDAADGDELGECHVSPAGYAHMTHMLSSLAGGRLVVALEGGYNLDAISKSALAVARTIVGEEPPELAPMIASETATETVWLVAKEQSKYWKSIIPKNAEPREELEDISFSIPEVLKAHRQDYLYRNYNMLQVPLLTPIMEERFGGQIMCTSDIMDNKVMVIFLHEFGNIRAEFDSVTKGTLSQEHSYLVDCSKQMIAWIQEEGYSLLDVNLLPKPTEALEKRRLGQAPPEQELMTYLWDNYVLLSQAQRLILIGHGSACHSLMLLMQTRPNSMMRRTLAVLQVVGNAKVPLTPRDVKEATELRAWYAKHSLVILPNNHPLLAEKILKRHGRIWPLDETKPVKLIIKALPFVQDFIRQAVTGQALTNSGS</sequence>
<evidence type="ECO:0000256" key="8">
    <source>
        <dbReference type="ARBA" id="ARBA00023163"/>
    </source>
</evidence>
<keyword evidence="8" id="KW-0804">Transcription</keyword>
<dbReference type="EMBL" id="KV425555">
    <property type="protein sequence ID" value="KZT28941.1"/>
    <property type="molecule type" value="Genomic_DNA"/>
</dbReference>
<keyword evidence="9" id="KW-0539">Nucleus</keyword>
<dbReference type="AlphaFoldDB" id="A0A165UZR9"/>
<keyword evidence="4" id="KW-0678">Repressor</keyword>
<evidence type="ECO:0000256" key="2">
    <source>
        <dbReference type="ARBA" id="ARBA00007738"/>
    </source>
</evidence>
<dbReference type="GO" id="GO:0040029">
    <property type="term" value="P:epigenetic regulation of gene expression"/>
    <property type="evidence" value="ECO:0007669"/>
    <property type="project" value="TreeGrafter"/>
</dbReference>
<evidence type="ECO:0000313" key="12">
    <source>
        <dbReference type="EMBL" id="KZT28941.1"/>
    </source>
</evidence>
<evidence type="ECO:0000259" key="11">
    <source>
        <dbReference type="Pfam" id="PF09757"/>
    </source>
</evidence>
<keyword evidence="13" id="KW-1185">Reference proteome</keyword>
<dbReference type="PRINTS" id="PR01270">
    <property type="entry name" value="HDASUPER"/>
</dbReference>
<evidence type="ECO:0000256" key="7">
    <source>
        <dbReference type="ARBA" id="ARBA00023015"/>
    </source>
</evidence>
<comment type="similarity">
    <text evidence="2">Belongs to the histone deacetylase family. HD type 2 subfamily.</text>
</comment>
<evidence type="ECO:0000313" key="13">
    <source>
        <dbReference type="Proteomes" id="UP000076761"/>
    </source>
</evidence>
<evidence type="ECO:0000256" key="3">
    <source>
        <dbReference type="ARBA" id="ARBA00012111"/>
    </source>
</evidence>
<dbReference type="GO" id="GO:0141221">
    <property type="term" value="F:histone deacetylase activity, hydrolytic mechanism"/>
    <property type="evidence" value="ECO:0007669"/>
    <property type="project" value="UniProtKB-EC"/>
</dbReference>
<evidence type="ECO:0000256" key="6">
    <source>
        <dbReference type="ARBA" id="ARBA00022853"/>
    </source>
</evidence>
<keyword evidence="6" id="KW-0156">Chromatin regulator</keyword>
<organism evidence="12 13">
    <name type="scientific">Neolentinus lepideus HHB14362 ss-1</name>
    <dbReference type="NCBI Taxonomy" id="1314782"/>
    <lineage>
        <taxon>Eukaryota</taxon>
        <taxon>Fungi</taxon>
        <taxon>Dikarya</taxon>
        <taxon>Basidiomycota</taxon>
        <taxon>Agaricomycotina</taxon>
        <taxon>Agaricomycetes</taxon>
        <taxon>Gloeophyllales</taxon>
        <taxon>Gloeophyllaceae</taxon>
        <taxon>Neolentinus</taxon>
    </lineage>
</organism>
<gene>
    <name evidence="12" type="ORF">NEOLEDRAFT_683964</name>
</gene>
<dbReference type="PANTHER" id="PTHR10625">
    <property type="entry name" value="HISTONE DEACETYLASE HDAC1-RELATED"/>
    <property type="match status" value="1"/>
</dbReference>
<evidence type="ECO:0000256" key="1">
    <source>
        <dbReference type="ARBA" id="ARBA00004123"/>
    </source>
</evidence>
<dbReference type="InterPro" id="IPR019154">
    <property type="entry name" value="Arb2-like_domain"/>
</dbReference>
<dbReference type="InterPro" id="IPR023801">
    <property type="entry name" value="His_deacetylse_dom"/>
</dbReference>
<dbReference type="EC" id="3.5.1.98" evidence="3"/>
<dbReference type="OrthoDB" id="424012at2759"/>
<dbReference type="STRING" id="1314782.A0A165UZR9"/>
<dbReference type="InterPro" id="IPR023696">
    <property type="entry name" value="Ureohydrolase_dom_sf"/>
</dbReference>
<dbReference type="InterPro" id="IPR037138">
    <property type="entry name" value="His_deacetylse_dom_sf"/>
</dbReference>
<dbReference type="Gene3D" id="3.40.800.20">
    <property type="entry name" value="Histone deacetylase domain"/>
    <property type="match status" value="1"/>
</dbReference>
<reference evidence="12 13" key="1">
    <citation type="journal article" date="2016" name="Mol. Biol. Evol.">
        <title>Comparative Genomics of Early-Diverging Mushroom-Forming Fungi Provides Insights into the Origins of Lignocellulose Decay Capabilities.</title>
        <authorList>
            <person name="Nagy L.G."/>
            <person name="Riley R."/>
            <person name="Tritt A."/>
            <person name="Adam C."/>
            <person name="Daum C."/>
            <person name="Floudas D."/>
            <person name="Sun H."/>
            <person name="Yadav J.S."/>
            <person name="Pangilinan J."/>
            <person name="Larsson K.H."/>
            <person name="Matsuura K."/>
            <person name="Barry K."/>
            <person name="Labutti K."/>
            <person name="Kuo R."/>
            <person name="Ohm R.A."/>
            <person name="Bhattacharya S.S."/>
            <person name="Shirouzu T."/>
            <person name="Yoshinaga Y."/>
            <person name="Martin F.M."/>
            <person name="Grigoriev I.V."/>
            <person name="Hibbett D.S."/>
        </authorList>
    </citation>
    <scope>NUCLEOTIDE SEQUENCE [LARGE SCALE GENOMIC DNA]</scope>
    <source>
        <strain evidence="12 13">HHB14362 ss-1</strain>
    </source>
</reference>
<dbReference type="FunCoup" id="A0A165UZR9">
    <property type="interactions" value="74"/>
</dbReference>
<dbReference type="Proteomes" id="UP000076761">
    <property type="component" value="Unassembled WGS sequence"/>
</dbReference>
<dbReference type="SUPFAM" id="SSF52768">
    <property type="entry name" value="Arginase/deacetylase"/>
    <property type="match status" value="1"/>
</dbReference>
<evidence type="ECO:0000259" key="10">
    <source>
        <dbReference type="Pfam" id="PF00850"/>
    </source>
</evidence>
<keyword evidence="5" id="KW-0378">Hydrolase</keyword>
<keyword evidence="7" id="KW-0805">Transcription regulation</keyword>
<accession>A0A165UZR9</accession>
<dbReference type="InterPro" id="IPR000286">
    <property type="entry name" value="HDACs"/>
</dbReference>
<evidence type="ECO:0000256" key="4">
    <source>
        <dbReference type="ARBA" id="ARBA00022491"/>
    </source>
</evidence>
<protein>
    <recommendedName>
        <fullName evidence="3">histone deacetylase</fullName>
        <ecNumber evidence="3">3.5.1.98</ecNumber>
    </recommendedName>
</protein>
<evidence type="ECO:0000256" key="5">
    <source>
        <dbReference type="ARBA" id="ARBA00022801"/>
    </source>
</evidence>
<comment type="subcellular location">
    <subcellularLocation>
        <location evidence="1">Nucleus</location>
    </subcellularLocation>
</comment>
<name>A0A165UZR9_9AGAM</name>
<proteinExistence type="inferred from homology"/>